<reference evidence="1 2" key="1">
    <citation type="journal article" date="2019" name="Nat. Ecol. Evol.">
        <title>Megaphylogeny resolves global patterns of mushroom evolution.</title>
        <authorList>
            <person name="Varga T."/>
            <person name="Krizsan K."/>
            <person name="Foldi C."/>
            <person name="Dima B."/>
            <person name="Sanchez-Garcia M."/>
            <person name="Sanchez-Ramirez S."/>
            <person name="Szollosi G.J."/>
            <person name="Szarkandi J.G."/>
            <person name="Papp V."/>
            <person name="Albert L."/>
            <person name="Andreopoulos W."/>
            <person name="Angelini C."/>
            <person name="Antonin V."/>
            <person name="Barry K.W."/>
            <person name="Bougher N.L."/>
            <person name="Buchanan P."/>
            <person name="Buyck B."/>
            <person name="Bense V."/>
            <person name="Catcheside P."/>
            <person name="Chovatia M."/>
            <person name="Cooper J."/>
            <person name="Damon W."/>
            <person name="Desjardin D."/>
            <person name="Finy P."/>
            <person name="Geml J."/>
            <person name="Haridas S."/>
            <person name="Hughes K."/>
            <person name="Justo A."/>
            <person name="Karasinski D."/>
            <person name="Kautmanova I."/>
            <person name="Kiss B."/>
            <person name="Kocsube S."/>
            <person name="Kotiranta H."/>
            <person name="LaButti K.M."/>
            <person name="Lechner B.E."/>
            <person name="Liimatainen K."/>
            <person name="Lipzen A."/>
            <person name="Lukacs Z."/>
            <person name="Mihaltcheva S."/>
            <person name="Morgado L.N."/>
            <person name="Niskanen T."/>
            <person name="Noordeloos M.E."/>
            <person name="Ohm R.A."/>
            <person name="Ortiz-Santana B."/>
            <person name="Ovrebo C."/>
            <person name="Racz N."/>
            <person name="Riley R."/>
            <person name="Savchenko A."/>
            <person name="Shiryaev A."/>
            <person name="Soop K."/>
            <person name="Spirin V."/>
            <person name="Szebenyi C."/>
            <person name="Tomsovsky M."/>
            <person name="Tulloss R.E."/>
            <person name="Uehling J."/>
            <person name="Grigoriev I.V."/>
            <person name="Vagvolgyi C."/>
            <person name="Papp T."/>
            <person name="Martin F.M."/>
            <person name="Miettinen O."/>
            <person name="Hibbett D.S."/>
            <person name="Nagy L.G."/>
        </authorList>
    </citation>
    <scope>NUCLEOTIDE SEQUENCE [LARGE SCALE GENOMIC DNA]</scope>
    <source>
        <strain evidence="1 2">NL-1719</strain>
    </source>
</reference>
<organism evidence="1 2">
    <name type="scientific">Pluteus cervinus</name>
    <dbReference type="NCBI Taxonomy" id="181527"/>
    <lineage>
        <taxon>Eukaryota</taxon>
        <taxon>Fungi</taxon>
        <taxon>Dikarya</taxon>
        <taxon>Basidiomycota</taxon>
        <taxon>Agaricomycotina</taxon>
        <taxon>Agaricomycetes</taxon>
        <taxon>Agaricomycetidae</taxon>
        <taxon>Agaricales</taxon>
        <taxon>Pluteineae</taxon>
        <taxon>Pluteaceae</taxon>
        <taxon>Pluteus</taxon>
    </lineage>
</organism>
<sequence>MSQAYSHHYQTMHITQPSENPFASQASLPPSNAIEYTDDVDTPSAPPTVVTVPPPSTQSPQFPLYHEPNPEADLKPPTTVATSSTEARVGVNLPFAVPQSIQVTLSSAMRMIGDHQAHMLGAQQAWYARADSFNPASPSVEGAPPARSSAAVRVSKDIGTGMAILVAAPVAVAGAAVVATGGMLYGVGLLLKGIGGALTCGVAY</sequence>
<gene>
    <name evidence="1" type="ORF">BDN72DRAFT_842973</name>
</gene>
<evidence type="ECO:0000313" key="1">
    <source>
        <dbReference type="EMBL" id="TFK67457.1"/>
    </source>
</evidence>
<dbReference type="Proteomes" id="UP000308600">
    <property type="component" value="Unassembled WGS sequence"/>
</dbReference>
<accession>A0ACD3APK7</accession>
<protein>
    <submittedName>
        <fullName evidence="1">Uncharacterized protein</fullName>
    </submittedName>
</protein>
<name>A0ACD3APK7_9AGAR</name>
<proteinExistence type="predicted"/>
<dbReference type="EMBL" id="ML208375">
    <property type="protein sequence ID" value="TFK67457.1"/>
    <property type="molecule type" value="Genomic_DNA"/>
</dbReference>
<keyword evidence="2" id="KW-1185">Reference proteome</keyword>
<evidence type="ECO:0000313" key="2">
    <source>
        <dbReference type="Proteomes" id="UP000308600"/>
    </source>
</evidence>